<dbReference type="Gene3D" id="3.40.430.10">
    <property type="entry name" value="Dihydrofolate Reductase, subunit A"/>
    <property type="match status" value="1"/>
</dbReference>
<dbReference type="SUPFAM" id="SSF53597">
    <property type="entry name" value="Dihydrofolate reductase-like"/>
    <property type="match status" value="1"/>
</dbReference>
<dbReference type="Proteomes" id="UP001597083">
    <property type="component" value="Unassembled WGS sequence"/>
</dbReference>
<organism evidence="2 3">
    <name type="scientific">Actinomadura adrarensis</name>
    <dbReference type="NCBI Taxonomy" id="1819600"/>
    <lineage>
        <taxon>Bacteria</taxon>
        <taxon>Bacillati</taxon>
        <taxon>Actinomycetota</taxon>
        <taxon>Actinomycetes</taxon>
        <taxon>Streptosporangiales</taxon>
        <taxon>Thermomonosporaceae</taxon>
        <taxon>Actinomadura</taxon>
    </lineage>
</organism>
<keyword evidence="3" id="KW-1185">Reference proteome</keyword>
<dbReference type="InterPro" id="IPR024072">
    <property type="entry name" value="DHFR-like_dom_sf"/>
</dbReference>
<dbReference type="PANTHER" id="PTHR38011:SF11">
    <property type="entry name" value="2,5-DIAMINO-6-RIBOSYLAMINO-4(3H)-PYRIMIDINONE 5'-PHOSPHATE REDUCTASE"/>
    <property type="match status" value="1"/>
</dbReference>
<dbReference type="InterPro" id="IPR002734">
    <property type="entry name" value="RibDG_C"/>
</dbReference>
<dbReference type="PANTHER" id="PTHR38011">
    <property type="entry name" value="DIHYDROFOLATE REDUCTASE FAMILY PROTEIN (AFU_ORTHOLOGUE AFUA_8G06820)"/>
    <property type="match status" value="1"/>
</dbReference>
<name>A0ABW3CNG5_9ACTN</name>
<proteinExistence type="predicted"/>
<sequence length="185" mass="20270">MRKIFAFIVVSVDGYHAGPNREVDWHHVDEEFEAFSMEQLGEADTLLFGRATYEVMAAHWPKQQGTGIAGTMNGLDKIVISRTLEKAGWTNTRLVSTNVEDELTALKRRPGKDIAILGSSTLTAGLLPTGLIDELRLLVNPIVLGEGRSLLNAAGTTRLELTKTRPFRSGSILLCYRPHAAPLTS</sequence>
<gene>
    <name evidence="2" type="ORF">ACFQ07_27780</name>
</gene>
<protein>
    <submittedName>
        <fullName evidence="2">Dihydrofolate reductase family protein</fullName>
    </submittedName>
</protein>
<dbReference type="EMBL" id="JBHTIR010003941">
    <property type="protein sequence ID" value="MFD0856071.1"/>
    <property type="molecule type" value="Genomic_DNA"/>
</dbReference>
<dbReference type="InterPro" id="IPR050765">
    <property type="entry name" value="Riboflavin_Biosynth_HTPR"/>
</dbReference>
<reference evidence="3" key="1">
    <citation type="journal article" date="2019" name="Int. J. Syst. Evol. Microbiol.">
        <title>The Global Catalogue of Microorganisms (GCM) 10K type strain sequencing project: providing services to taxonomists for standard genome sequencing and annotation.</title>
        <authorList>
            <consortium name="The Broad Institute Genomics Platform"/>
            <consortium name="The Broad Institute Genome Sequencing Center for Infectious Disease"/>
            <person name="Wu L."/>
            <person name="Ma J."/>
        </authorList>
    </citation>
    <scope>NUCLEOTIDE SEQUENCE [LARGE SCALE GENOMIC DNA]</scope>
    <source>
        <strain evidence="3">JCM 31696</strain>
    </source>
</reference>
<accession>A0ABW3CNG5</accession>
<evidence type="ECO:0000259" key="1">
    <source>
        <dbReference type="Pfam" id="PF01872"/>
    </source>
</evidence>
<evidence type="ECO:0000313" key="3">
    <source>
        <dbReference type="Proteomes" id="UP001597083"/>
    </source>
</evidence>
<dbReference type="Pfam" id="PF01872">
    <property type="entry name" value="RibD_C"/>
    <property type="match status" value="1"/>
</dbReference>
<comment type="caution">
    <text evidence="2">The sequence shown here is derived from an EMBL/GenBank/DDBJ whole genome shotgun (WGS) entry which is preliminary data.</text>
</comment>
<evidence type="ECO:0000313" key="2">
    <source>
        <dbReference type="EMBL" id="MFD0856071.1"/>
    </source>
</evidence>
<feature type="domain" description="Bacterial bifunctional deaminase-reductase C-terminal" evidence="1">
    <location>
        <begin position="2"/>
        <end position="170"/>
    </location>
</feature>